<sequence length="157" mass="18037">MKPKIIQSWEPTYSLEGRKDQSRPPSSIGAAKCIKHIAKTIQTSSKKTRQQKISPLPIVYGALINQLASGHSPLHHHLFKSKRRLDPTCPFCPGRDTTLHFFDFCPKHRVARQFLRLQAKRDKIKFQWNKPHLLLQAPKAGKAVAEFLKATNRFTYL</sequence>
<dbReference type="AlphaFoldDB" id="A0A2N5VDL0"/>
<dbReference type="EMBL" id="PGCI01000647">
    <property type="protein sequence ID" value="PLW22952.1"/>
    <property type="molecule type" value="Genomic_DNA"/>
</dbReference>
<evidence type="ECO:0008006" key="4">
    <source>
        <dbReference type="Google" id="ProtNLM"/>
    </source>
</evidence>
<evidence type="ECO:0000313" key="3">
    <source>
        <dbReference type="Proteomes" id="UP000235392"/>
    </source>
</evidence>
<name>A0A2N5VDL0_9BASI</name>
<reference evidence="2 3" key="1">
    <citation type="submission" date="2017-11" db="EMBL/GenBank/DDBJ databases">
        <title>De novo assembly and phasing of dikaryotic genomes from two isolates of Puccinia coronata f. sp. avenae, the causal agent of oat crown rust.</title>
        <authorList>
            <person name="Miller M.E."/>
            <person name="Zhang Y."/>
            <person name="Omidvar V."/>
            <person name="Sperschneider J."/>
            <person name="Schwessinger B."/>
            <person name="Raley C."/>
            <person name="Palmer J.M."/>
            <person name="Garnica D."/>
            <person name="Upadhyaya N."/>
            <person name="Rathjen J."/>
            <person name="Taylor J.M."/>
            <person name="Park R.F."/>
            <person name="Dodds P.N."/>
            <person name="Hirsch C.D."/>
            <person name="Kianian S.F."/>
            <person name="Figueroa M."/>
        </authorList>
    </citation>
    <scope>NUCLEOTIDE SEQUENCE [LARGE SCALE GENOMIC DNA]</scope>
    <source>
        <strain evidence="2">12SD80</strain>
    </source>
</reference>
<evidence type="ECO:0000313" key="2">
    <source>
        <dbReference type="EMBL" id="PLW48085.1"/>
    </source>
</evidence>
<proteinExistence type="predicted"/>
<gene>
    <name evidence="2" type="ORF">PCASD_03569</name>
    <name evidence="1" type="ORF">PCASD_12544</name>
</gene>
<dbReference type="Proteomes" id="UP000235392">
    <property type="component" value="Unassembled WGS sequence"/>
</dbReference>
<dbReference type="EMBL" id="PGCI01000026">
    <property type="protein sequence ID" value="PLW48085.1"/>
    <property type="molecule type" value="Genomic_DNA"/>
</dbReference>
<comment type="caution">
    <text evidence="2">The sequence shown here is derived from an EMBL/GenBank/DDBJ whole genome shotgun (WGS) entry which is preliminary data.</text>
</comment>
<organism evidence="2 3">
    <name type="scientific">Puccinia coronata f. sp. avenae</name>
    <dbReference type="NCBI Taxonomy" id="200324"/>
    <lineage>
        <taxon>Eukaryota</taxon>
        <taxon>Fungi</taxon>
        <taxon>Dikarya</taxon>
        <taxon>Basidiomycota</taxon>
        <taxon>Pucciniomycotina</taxon>
        <taxon>Pucciniomycetes</taxon>
        <taxon>Pucciniales</taxon>
        <taxon>Pucciniaceae</taxon>
        <taxon>Puccinia</taxon>
    </lineage>
</organism>
<evidence type="ECO:0000313" key="1">
    <source>
        <dbReference type="EMBL" id="PLW22952.1"/>
    </source>
</evidence>
<protein>
    <recommendedName>
        <fullName evidence="4">Reverse transcriptase zinc-binding domain-containing protein</fullName>
    </recommendedName>
</protein>
<accession>A0A2N5VDL0</accession>